<keyword evidence="7" id="KW-1185">Reference proteome</keyword>
<dbReference type="PRINTS" id="PR00218">
    <property type="entry name" value="PERIPHERNRDS"/>
</dbReference>
<comment type="caution">
    <text evidence="6">The sequence shown here is derived from an EMBL/GenBank/DDBJ whole genome shotgun (WGS) entry which is preliminary data.</text>
</comment>
<evidence type="ECO:0000256" key="3">
    <source>
        <dbReference type="ARBA" id="ARBA00022989"/>
    </source>
</evidence>
<dbReference type="Gene3D" id="1.10.1450.10">
    <property type="entry name" value="Tetraspanin"/>
    <property type="match status" value="1"/>
</dbReference>
<dbReference type="EMBL" id="JAIZAY010001627">
    <property type="protein sequence ID" value="KAJ8017518.1"/>
    <property type="molecule type" value="Genomic_DNA"/>
</dbReference>
<dbReference type="OrthoDB" id="9836210at2759"/>
<evidence type="ECO:0000256" key="1">
    <source>
        <dbReference type="ARBA" id="ARBA00004141"/>
    </source>
</evidence>
<dbReference type="AlphaFoldDB" id="A0A9Q0Y8G4"/>
<name>A0A9Q0Y8G4_HOLLE</name>
<reference evidence="6" key="1">
    <citation type="submission" date="2021-10" db="EMBL/GenBank/DDBJ databases">
        <title>Tropical sea cucumber genome reveals ecological adaptation and Cuvierian tubules defense mechanism.</title>
        <authorList>
            <person name="Chen T."/>
        </authorList>
    </citation>
    <scope>NUCLEOTIDE SEQUENCE</scope>
    <source>
        <strain evidence="6">Nanhai2018</strain>
        <tissue evidence="6">Muscle</tissue>
    </source>
</reference>
<evidence type="ECO:0000256" key="2">
    <source>
        <dbReference type="ARBA" id="ARBA00022692"/>
    </source>
</evidence>
<dbReference type="GO" id="GO:0016020">
    <property type="term" value="C:membrane"/>
    <property type="evidence" value="ECO:0007669"/>
    <property type="project" value="UniProtKB-SubCell"/>
</dbReference>
<gene>
    <name evidence="6" type="ORF">HOLleu_45015</name>
</gene>
<dbReference type="Pfam" id="PF00335">
    <property type="entry name" value="Tetraspanin"/>
    <property type="match status" value="1"/>
</dbReference>
<keyword evidence="3 5" id="KW-1133">Transmembrane helix</keyword>
<evidence type="ECO:0000313" key="6">
    <source>
        <dbReference type="EMBL" id="KAJ8017518.1"/>
    </source>
</evidence>
<organism evidence="6 7">
    <name type="scientific">Holothuria leucospilota</name>
    <name type="common">Black long sea cucumber</name>
    <name type="synonym">Mertensiothuria leucospilota</name>
    <dbReference type="NCBI Taxonomy" id="206669"/>
    <lineage>
        <taxon>Eukaryota</taxon>
        <taxon>Metazoa</taxon>
        <taxon>Echinodermata</taxon>
        <taxon>Eleutherozoa</taxon>
        <taxon>Echinozoa</taxon>
        <taxon>Holothuroidea</taxon>
        <taxon>Aspidochirotacea</taxon>
        <taxon>Aspidochirotida</taxon>
        <taxon>Holothuriidae</taxon>
        <taxon>Holothuria</taxon>
    </lineage>
</organism>
<comment type="subcellular location">
    <subcellularLocation>
        <location evidence="1">Membrane</location>
        <topology evidence="1">Multi-pass membrane protein</topology>
    </subcellularLocation>
</comment>
<keyword evidence="2 5" id="KW-0812">Transmembrane</keyword>
<evidence type="ECO:0000256" key="5">
    <source>
        <dbReference type="SAM" id="Phobius"/>
    </source>
</evidence>
<feature type="transmembrane region" description="Helical" evidence="5">
    <location>
        <begin position="20"/>
        <end position="41"/>
    </location>
</feature>
<dbReference type="InterPro" id="IPR018499">
    <property type="entry name" value="Tetraspanin/Peripherin"/>
</dbReference>
<evidence type="ECO:0000313" key="7">
    <source>
        <dbReference type="Proteomes" id="UP001152320"/>
    </source>
</evidence>
<protein>
    <submittedName>
        <fullName evidence="6">Peripherin-2</fullName>
    </submittedName>
</protein>
<evidence type="ECO:0000256" key="4">
    <source>
        <dbReference type="ARBA" id="ARBA00023136"/>
    </source>
</evidence>
<feature type="transmembrane region" description="Helical" evidence="5">
    <location>
        <begin position="61"/>
        <end position="82"/>
    </location>
</feature>
<dbReference type="InterPro" id="IPR000830">
    <property type="entry name" value="Peripherin/rom-1"/>
</dbReference>
<dbReference type="InterPro" id="IPR008952">
    <property type="entry name" value="Tetraspanin_EC2_sf"/>
</dbReference>
<feature type="transmembrane region" description="Helical" evidence="5">
    <location>
        <begin position="94"/>
        <end position="113"/>
    </location>
</feature>
<dbReference type="SUPFAM" id="SSF48652">
    <property type="entry name" value="Tetraspanin"/>
    <property type="match status" value="1"/>
</dbReference>
<accession>A0A9Q0Y8G4</accession>
<dbReference type="GO" id="GO:0007601">
    <property type="term" value="P:visual perception"/>
    <property type="evidence" value="ECO:0007669"/>
    <property type="project" value="InterPro"/>
</dbReference>
<keyword evidence="4 5" id="KW-0472">Membrane</keyword>
<proteinExistence type="predicted"/>
<dbReference type="Proteomes" id="UP001152320">
    <property type="component" value="Unassembled WGS sequence"/>
</dbReference>
<sequence>MAVVGIRLTEINRLALSKILFVTSWLCTLLGFILFAGGLYIKLHIESKIRLIEGYNSNILLIALVVAGGFLIFIDLIGGKLIYNIGNISRRRRLAPILLLFLLFLALLNLILFSTGTMCFIHQNHLRNSFHEGLLRAMSKYSENDTVKVEIDTLQIEFTCCGNEGYEDWFDIQWINSIYLNLDDKRVRR</sequence>